<dbReference type="InterPro" id="IPR006448">
    <property type="entry name" value="Phage_term_ssu_P27"/>
</dbReference>
<keyword evidence="3" id="KW-1185">Reference proteome</keyword>
<proteinExistence type="predicted"/>
<reference evidence="2 3" key="1">
    <citation type="submission" date="2022-06" db="EMBL/GenBank/DDBJ databases">
        <title>Isolation of gut microbiota from human fecal samples.</title>
        <authorList>
            <person name="Pamer E.G."/>
            <person name="Barat B."/>
            <person name="Waligurski E."/>
            <person name="Medina S."/>
            <person name="Paddock L."/>
            <person name="Mostad J."/>
        </authorList>
    </citation>
    <scope>NUCLEOTIDE SEQUENCE [LARGE SCALE GENOMIC DNA]</scope>
    <source>
        <strain evidence="2 3">DFI.9.73</strain>
    </source>
</reference>
<dbReference type="EMBL" id="JANFZH010000022">
    <property type="protein sequence ID" value="MCQ4840360.1"/>
    <property type="molecule type" value="Genomic_DNA"/>
</dbReference>
<gene>
    <name evidence="2" type="ORF">NE695_10610</name>
</gene>
<sequence>MGQRGPKPGSGGRPKKAIADKIADGNPGKRPLTVIDFKDSAADLEGQAMPKPSEFLSAKQKDGSTLCAAEIYENVWKWLSDRGCVAIVSPQLIERFAMASARWIQCETITSELGFLAKHPTTGAAIQSPYVAIANTYMTQANRLWSEIFQIVRENCTGEYAGSNPQDDVMERLLRARKGNG</sequence>
<dbReference type="Proteomes" id="UP001524473">
    <property type="component" value="Unassembled WGS sequence"/>
</dbReference>
<dbReference type="Pfam" id="PF05119">
    <property type="entry name" value="Terminase_4"/>
    <property type="match status" value="1"/>
</dbReference>
<protein>
    <submittedName>
        <fullName evidence="2">P27 family phage terminase small subunit</fullName>
    </submittedName>
</protein>
<name>A0ABT1S1E0_9FIRM</name>
<feature type="region of interest" description="Disordered" evidence="1">
    <location>
        <begin position="1"/>
        <end position="30"/>
    </location>
</feature>
<accession>A0ABT1S1E0</accession>
<organism evidence="2 3">
    <name type="scientific">Neglectibacter timonensis</name>
    <dbReference type="NCBI Taxonomy" id="1776382"/>
    <lineage>
        <taxon>Bacteria</taxon>
        <taxon>Bacillati</taxon>
        <taxon>Bacillota</taxon>
        <taxon>Clostridia</taxon>
        <taxon>Eubacteriales</taxon>
        <taxon>Oscillospiraceae</taxon>
        <taxon>Neglectibacter</taxon>
    </lineage>
</organism>
<comment type="caution">
    <text evidence="2">The sequence shown here is derived from an EMBL/GenBank/DDBJ whole genome shotgun (WGS) entry which is preliminary data.</text>
</comment>
<dbReference type="RefSeq" id="WP_256191945.1">
    <property type="nucleotide sequence ID" value="NZ_JANFZG010000020.1"/>
</dbReference>
<evidence type="ECO:0000313" key="3">
    <source>
        <dbReference type="Proteomes" id="UP001524473"/>
    </source>
</evidence>
<evidence type="ECO:0000256" key="1">
    <source>
        <dbReference type="SAM" id="MobiDB-lite"/>
    </source>
</evidence>
<evidence type="ECO:0000313" key="2">
    <source>
        <dbReference type="EMBL" id="MCQ4840360.1"/>
    </source>
</evidence>